<protein>
    <submittedName>
        <fullName evidence="3">Catalase family protein</fullName>
    </submittedName>
</protein>
<dbReference type="Proteomes" id="UP001333818">
    <property type="component" value="Unassembled WGS sequence"/>
</dbReference>
<dbReference type="SMART" id="SM01060">
    <property type="entry name" value="Catalase"/>
    <property type="match status" value="1"/>
</dbReference>
<feature type="region of interest" description="Disordered" evidence="1">
    <location>
        <begin position="328"/>
        <end position="352"/>
    </location>
</feature>
<dbReference type="InterPro" id="IPR011614">
    <property type="entry name" value="Catalase_core"/>
</dbReference>
<dbReference type="PANTHER" id="PTHR36195">
    <property type="entry name" value="DOMAIN PROTEIN, PUTATIVE (AFU_ORTHOLOGUE AFUA_5G01990)-RELATED-RELATED"/>
    <property type="match status" value="1"/>
</dbReference>
<dbReference type="Gene3D" id="2.40.180.10">
    <property type="entry name" value="Catalase core domain"/>
    <property type="match status" value="1"/>
</dbReference>
<reference evidence="3" key="1">
    <citation type="submission" date="2024-01" db="EMBL/GenBank/DDBJ databases">
        <title>Bank of Algae and Cyanobacteria of the Azores (BACA) strain genomes.</title>
        <authorList>
            <person name="Luz R."/>
            <person name="Cordeiro R."/>
            <person name="Fonseca A."/>
            <person name="Goncalves V."/>
        </authorList>
    </citation>
    <scope>NUCLEOTIDE SEQUENCE</scope>
    <source>
        <strain evidence="3">BACA0141</strain>
    </source>
</reference>
<dbReference type="RefSeq" id="WP_330482458.1">
    <property type="nucleotide sequence ID" value="NZ_JAZBJZ010000011.1"/>
</dbReference>
<sequence length="352" mass="40221">MNPLQSLIASISVLFNKKPLKDVKQVVLTEAISLAIQKEQHEKGPDLRHQHPKSHGLLHGSFTVLSNIPDRCKFGVFATPKTYPIWVRYSNGSTAKERGVFKPDPEGDVRGMAVKLMDVGGRKLSDDEQHTQDFILANYPVFFLKDVQDYVDFATFNAKPTPELKEKLTPAFKLLQAIDAQKVGNPLLIRYWSTTPYKLGSTPIKFLVKPHKPEVPPDSLPDSPNYLREAMVKFFATTEESVKFDFQVQFYVDDVKTPVEDPTKEWHEADSPPITVATIEIPKQAFDFDERKRLDEGLSFNPWHALPDHEPLGSINQSRRKIYKDSAKHRREYMQGRSKEPQPYSVIHDDPK</sequence>
<dbReference type="CDD" id="cd08152">
    <property type="entry name" value="y4iL_like"/>
    <property type="match status" value="1"/>
</dbReference>
<dbReference type="PROSITE" id="PS51402">
    <property type="entry name" value="CATALASE_3"/>
    <property type="match status" value="1"/>
</dbReference>
<proteinExistence type="predicted"/>
<evidence type="ECO:0000256" key="1">
    <source>
        <dbReference type="SAM" id="MobiDB-lite"/>
    </source>
</evidence>
<dbReference type="GO" id="GO:0004096">
    <property type="term" value="F:catalase activity"/>
    <property type="evidence" value="ECO:0007669"/>
    <property type="project" value="InterPro"/>
</dbReference>
<name>A0AAW9PPI0_9CYAN</name>
<dbReference type="PANTHER" id="PTHR36195:SF4">
    <property type="entry name" value="DOMAIN PROTEIN, PUTATIVE (AFU_ORTHOLOGUE AFUA_5G01990)-RELATED"/>
    <property type="match status" value="1"/>
</dbReference>
<dbReference type="InterPro" id="IPR020835">
    <property type="entry name" value="Catalase_sf"/>
</dbReference>
<evidence type="ECO:0000313" key="3">
    <source>
        <dbReference type="EMBL" id="MEE3716034.1"/>
    </source>
</evidence>
<evidence type="ECO:0000259" key="2">
    <source>
        <dbReference type="SMART" id="SM01060"/>
    </source>
</evidence>
<organism evidence="3 4">
    <name type="scientific">Tumidithrix elongata BACA0141</name>
    <dbReference type="NCBI Taxonomy" id="2716417"/>
    <lineage>
        <taxon>Bacteria</taxon>
        <taxon>Bacillati</taxon>
        <taxon>Cyanobacteriota</taxon>
        <taxon>Cyanophyceae</taxon>
        <taxon>Pseudanabaenales</taxon>
        <taxon>Pseudanabaenaceae</taxon>
        <taxon>Tumidithrix</taxon>
        <taxon>Tumidithrix elongata</taxon>
    </lineage>
</organism>
<dbReference type="InterPro" id="IPR018028">
    <property type="entry name" value="Catalase"/>
</dbReference>
<dbReference type="GO" id="GO:0020037">
    <property type="term" value="F:heme binding"/>
    <property type="evidence" value="ECO:0007669"/>
    <property type="project" value="InterPro"/>
</dbReference>
<feature type="domain" description="Catalase core" evidence="2">
    <location>
        <begin position="6"/>
        <end position="352"/>
    </location>
</feature>
<dbReference type="SUPFAM" id="SSF56634">
    <property type="entry name" value="Heme-dependent catalase-like"/>
    <property type="match status" value="1"/>
</dbReference>
<comment type="caution">
    <text evidence="3">The sequence shown here is derived from an EMBL/GenBank/DDBJ whole genome shotgun (WGS) entry which is preliminary data.</text>
</comment>
<keyword evidence="4" id="KW-1185">Reference proteome</keyword>
<dbReference type="AlphaFoldDB" id="A0AAW9PPI0"/>
<gene>
    <name evidence="3" type="ORF">V2H45_04645</name>
</gene>
<evidence type="ECO:0000313" key="4">
    <source>
        <dbReference type="Proteomes" id="UP001333818"/>
    </source>
</evidence>
<dbReference type="Pfam" id="PF00199">
    <property type="entry name" value="Catalase"/>
    <property type="match status" value="1"/>
</dbReference>
<dbReference type="EMBL" id="JAZBJZ010000011">
    <property type="protein sequence ID" value="MEE3716034.1"/>
    <property type="molecule type" value="Genomic_DNA"/>
</dbReference>
<dbReference type="GO" id="GO:0006979">
    <property type="term" value="P:response to oxidative stress"/>
    <property type="evidence" value="ECO:0007669"/>
    <property type="project" value="InterPro"/>
</dbReference>
<accession>A0AAW9PPI0</accession>